<evidence type="ECO:0000313" key="1">
    <source>
        <dbReference type="EMBL" id="OLP94013.1"/>
    </source>
</evidence>
<comment type="caution">
    <text evidence="1">The sequence shown here is derived from an EMBL/GenBank/DDBJ whole genome shotgun (WGS) entry which is preliminary data.</text>
</comment>
<dbReference type="AlphaFoldDB" id="A0A1Q9DFR9"/>
<name>A0A1Q9DFR9_SYMMI</name>
<proteinExistence type="predicted"/>
<protein>
    <submittedName>
        <fullName evidence="1">Uncharacterized protein</fullName>
    </submittedName>
</protein>
<keyword evidence="2" id="KW-1185">Reference proteome</keyword>
<sequence length="112" mass="12411">MLSVGLGAFKGPILKQRPCHSCHSASAFILTQSHWLWANSPGPSLWGRLTDWSVLVEEGPWAVLQQSEHLHLFPEEIHGIDEAENMGPINLNMKVRLAQRLCLGTPVPVPDI</sequence>
<accession>A0A1Q9DFR9</accession>
<dbReference type="EMBL" id="LSRX01000562">
    <property type="protein sequence ID" value="OLP94013.1"/>
    <property type="molecule type" value="Genomic_DNA"/>
</dbReference>
<gene>
    <name evidence="1" type="ORF">AK812_SmicGene24038</name>
</gene>
<organism evidence="1 2">
    <name type="scientific">Symbiodinium microadriaticum</name>
    <name type="common">Dinoflagellate</name>
    <name type="synonym">Zooxanthella microadriatica</name>
    <dbReference type="NCBI Taxonomy" id="2951"/>
    <lineage>
        <taxon>Eukaryota</taxon>
        <taxon>Sar</taxon>
        <taxon>Alveolata</taxon>
        <taxon>Dinophyceae</taxon>
        <taxon>Suessiales</taxon>
        <taxon>Symbiodiniaceae</taxon>
        <taxon>Symbiodinium</taxon>
    </lineage>
</organism>
<dbReference type="Proteomes" id="UP000186817">
    <property type="component" value="Unassembled WGS sequence"/>
</dbReference>
<reference evidence="1 2" key="1">
    <citation type="submission" date="2016-02" db="EMBL/GenBank/DDBJ databases">
        <title>Genome analysis of coral dinoflagellate symbionts highlights evolutionary adaptations to a symbiotic lifestyle.</title>
        <authorList>
            <person name="Aranda M."/>
            <person name="Li Y."/>
            <person name="Liew Y.J."/>
            <person name="Baumgarten S."/>
            <person name="Simakov O."/>
            <person name="Wilson M."/>
            <person name="Piel J."/>
            <person name="Ashoor H."/>
            <person name="Bougouffa S."/>
            <person name="Bajic V.B."/>
            <person name="Ryu T."/>
            <person name="Ravasi T."/>
            <person name="Bayer T."/>
            <person name="Micklem G."/>
            <person name="Kim H."/>
            <person name="Bhak J."/>
            <person name="Lajeunesse T.C."/>
            <person name="Voolstra C.R."/>
        </authorList>
    </citation>
    <scope>NUCLEOTIDE SEQUENCE [LARGE SCALE GENOMIC DNA]</scope>
    <source>
        <strain evidence="1 2">CCMP2467</strain>
    </source>
</reference>
<evidence type="ECO:0000313" key="2">
    <source>
        <dbReference type="Proteomes" id="UP000186817"/>
    </source>
</evidence>